<dbReference type="PANTHER" id="PTHR23511">
    <property type="entry name" value="SYNAPTIC VESICLE GLYCOPROTEIN 2"/>
    <property type="match status" value="1"/>
</dbReference>
<dbReference type="InterPro" id="IPR020846">
    <property type="entry name" value="MFS_dom"/>
</dbReference>
<feature type="transmembrane region" description="Helical" evidence="6">
    <location>
        <begin position="181"/>
        <end position="202"/>
    </location>
</feature>
<keyword evidence="9" id="KW-1185">Reference proteome</keyword>
<proteinExistence type="predicted"/>
<dbReference type="PROSITE" id="PS50850">
    <property type="entry name" value="MFS"/>
    <property type="match status" value="1"/>
</dbReference>
<evidence type="ECO:0000256" key="6">
    <source>
        <dbReference type="SAM" id="Phobius"/>
    </source>
</evidence>
<dbReference type="GO" id="GO:0022857">
    <property type="term" value="F:transmembrane transporter activity"/>
    <property type="evidence" value="ECO:0007669"/>
    <property type="project" value="InterPro"/>
</dbReference>
<feature type="transmembrane region" description="Helical" evidence="6">
    <location>
        <begin position="154"/>
        <end position="175"/>
    </location>
</feature>
<reference evidence="8" key="2">
    <citation type="submission" date="2021-12" db="EMBL/GenBank/DDBJ databases">
        <title>Resequencing data analysis of finger millet.</title>
        <authorList>
            <person name="Hatakeyama M."/>
            <person name="Aluri S."/>
            <person name="Balachadran M.T."/>
            <person name="Sivarajan S.R."/>
            <person name="Poveda L."/>
            <person name="Shimizu-Inatsugi R."/>
            <person name="Schlapbach R."/>
            <person name="Sreeman S.M."/>
            <person name="Shimizu K.K."/>
        </authorList>
    </citation>
    <scope>NUCLEOTIDE SEQUENCE</scope>
</reference>
<dbReference type="PROSITE" id="PS00216">
    <property type="entry name" value="SUGAR_TRANSPORT_1"/>
    <property type="match status" value="1"/>
</dbReference>
<dbReference type="Pfam" id="PF00083">
    <property type="entry name" value="Sugar_tr"/>
    <property type="match status" value="1"/>
</dbReference>
<organism evidence="8 9">
    <name type="scientific">Eleusine coracana subsp. coracana</name>
    <dbReference type="NCBI Taxonomy" id="191504"/>
    <lineage>
        <taxon>Eukaryota</taxon>
        <taxon>Viridiplantae</taxon>
        <taxon>Streptophyta</taxon>
        <taxon>Embryophyta</taxon>
        <taxon>Tracheophyta</taxon>
        <taxon>Spermatophyta</taxon>
        <taxon>Magnoliopsida</taxon>
        <taxon>Liliopsida</taxon>
        <taxon>Poales</taxon>
        <taxon>Poaceae</taxon>
        <taxon>PACMAD clade</taxon>
        <taxon>Chloridoideae</taxon>
        <taxon>Cynodonteae</taxon>
        <taxon>Eleusininae</taxon>
        <taxon>Eleusine</taxon>
    </lineage>
</organism>
<dbReference type="EMBL" id="BQKI01000084">
    <property type="protein sequence ID" value="GJN32794.1"/>
    <property type="molecule type" value="Genomic_DNA"/>
</dbReference>
<keyword evidence="3 6" id="KW-0812">Transmembrane</keyword>
<feature type="transmembrane region" description="Helical" evidence="6">
    <location>
        <begin position="28"/>
        <end position="48"/>
    </location>
</feature>
<protein>
    <recommendedName>
        <fullName evidence="7">Major facilitator superfamily (MFS) profile domain-containing protein</fullName>
    </recommendedName>
</protein>
<accession>A0AAV5FDB6</accession>
<evidence type="ECO:0000313" key="8">
    <source>
        <dbReference type="EMBL" id="GJN32794.1"/>
    </source>
</evidence>
<feature type="transmembrane region" description="Helical" evidence="6">
    <location>
        <begin position="95"/>
        <end position="115"/>
    </location>
</feature>
<dbReference type="InterPro" id="IPR036259">
    <property type="entry name" value="MFS_trans_sf"/>
</dbReference>
<gene>
    <name evidence="8" type="primary">gb21324</name>
    <name evidence="8" type="ORF">PR202_gb21324</name>
</gene>
<feature type="transmembrane region" description="Helical" evidence="6">
    <location>
        <begin position="356"/>
        <end position="374"/>
    </location>
</feature>
<comment type="caution">
    <text evidence="8">The sequence shown here is derived from an EMBL/GenBank/DDBJ whole genome shotgun (WGS) entry which is preliminary data.</text>
</comment>
<evidence type="ECO:0000256" key="5">
    <source>
        <dbReference type="ARBA" id="ARBA00023136"/>
    </source>
</evidence>
<evidence type="ECO:0000256" key="3">
    <source>
        <dbReference type="ARBA" id="ARBA00022692"/>
    </source>
</evidence>
<feature type="domain" description="Major facilitator superfamily (MFS) profile" evidence="7">
    <location>
        <begin position="30"/>
        <end position="409"/>
    </location>
</feature>
<keyword evidence="2" id="KW-0813">Transport</keyword>
<evidence type="ECO:0000313" key="9">
    <source>
        <dbReference type="Proteomes" id="UP001054889"/>
    </source>
</evidence>
<keyword evidence="5 6" id="KW-0472">Membrane</keyword>
<dbReference type="InterPro" id="IPR005828">
    <property type="entry name" value="MFS_sugar_transport-like"/>
</dbReference>
<feature type="transmembrane region" description="Helical" evidence="6">
    <location>
        <begin position="386"/>
        <end position="406"/>
    </location>
</feature>
<dbReference type="PANTHER" id="PTHR23511:SF43">
    <property type="entry name" value="MAJOR FACILITATOR SUPERFAMILY (MFS) PROFILE DOMAIN-CONTAINING PROTEIN"/>
    <property type="match status" value="1"/>
</dbReference>
<dbReference type="InterPro" id="IPR005829">
    <property type="entry name" value="Sugar_transporter_CS"/>
</dbReference>
<sequence>MYGGGSGVEASYTTDEALSRLGFGRFQALLLVLLGTGWVAEAMEVMLLSFVGPSVKAEWGVAGWEEGLFTSVVFAGMLLGALVGGLVSDRYGRRTGFLFTALVSGVPGFLCAFSPNYATLLALRFVVGLGLGGSHVLPTWFLEFVPAENRGSWIAGFTCFWTCGTILEALLAWAIMPILGWRWLLALSSMPCFALLIFFGLIPESPRYLCSKGKVSEAMVVLERIAKMNNRDLPPGIVTSDAKRRLDKNHDAYVALLTPEDNEGITKDTISKSYHINEFQALWSRGLIRSTLLLWLIYFGAYFVYYGLVTLTSELSSGRSQPKDSILYINVLVTSFAGSSRLHVQIYPTSCRNSGVGAASFIGRIGSIAAPVVTTTLLQKYHQEEAVIMMNSTLFLGVVACAFFPLETKRREIQ</sequence>
<evidence type="ECO:0000259" key="7">
    <source>
        <dbReference type="PROSITE" id="PS50850"/>
    </source>
</evidence>
<comment type="subcellular location">
    <subcellularLocation>
        <location evidence="1">Membrane</location>
        <topology evidence="1">Multi-pass membrane protein</topology>
    </subcellularLocation>
</comment>
<feature type="transmembrane region" description="Helical" evidence="6">
    <location>
        <begin position="68"/>
        <end position="88"/>
    </location>
</feature>
<feature type="transmembrane region" description="Helical" evidence="6">
    <location>
        <begin position="325"/>
        <end position="344"/>
    </location>
</feature>
<dbReference type="Proteomes" id="UP001054889">
    <property type="component" value="Unassembled WGS sequence"/>
</dbReference>
<feature type="transmembrane region" description="Helical" evidence="6">
    <location>
        <begin position="292"/>
        <end position="313"/>
    </location>
</feature>
<dbReference type="AlphaFoldDB" id="A0AAV5FDB6"/>
<dbReference type="SUPFAM" id="SSF103473">
    <property type="entry name" value="MFS general substrate transporter"/>
    <property type="match status" value="1"/>
</dbReference>
<keyword evidence="4 6" id="KW-1133">Transmembrane helix</keyword>
<dbReference type="Gene3D" id="1.20.1250.20">
    <property type="entry name" value="MFS general substrate transporter like domains"/>
    <property type="match status" value="2"/>
</dbReference>
<evidence type="ECO:0000256" key="1">
    <source>
        <dbReference type="ARBA" id="ARBA00004141"/>
    </source>
</evidence>
<evidence type="ECO:0000256" key="4">
    <source>
        <dbReference type="ARBA" id="ARBA00022989"/>
    </source>
</evidence>
<feature type="transmembrane region" description="Helical" evidence="6">
    <location>
        <begin position="121"/>
        <end position="142"/>
    </location>
</feature>
<name>A0AAV5FDB6_ELECO</name>
<dbReference type="GO" id="GO:0016020">
    <property type="term" value="C:membrane"/>
    <property type="evidence" value="ECO:0007669"/>
    <property type="project" value="UniProtKB-SubCell"/>
</dbReference>
<reference evidence="8" key="1">
    <citation type="journal article" date="2018" name="DNA Res.">
        <title>Multiple hybrid de novo genome assembly of finger millet, an orphan allotetraploid crop.</title>
        <authorList>
            <person name="Hatakeyama M."/>
            <person name="Aluri S."/>
            <person name="Balachadran M.T."/>
            <person name="Sivarajan S.R."/>
            <person name="Patrignani A."/>
            <person name="Gruter S."/>
            <person name="Poveda L."/>
            <person name="Shimizu-Inatsugi R."/>
            <person name="Baeten J."/>
            <person name="Francoijs K.J."/>
            <person name="Nataraja K.N."/>
            <person name="Reddy Y.A.N."/>
            <person name="Phadnis S."/>
            <person name="Ravikumar R.L."/>
            <person name="Schlapbach R."/>
            <person name="Sreeman S.M."/>
            <person name="Shimizu K.K."/>
        </authorList>
    </citation>
    <scope>NUCLEOTIDE SEQUENCE</scope>
</reference>
<evidence type="ECO:0000256" key="2">
    <source>
        <dbReference type="ARBA" id="ARBA00022448"/>
    </source>
</evidence>